<evidence type="ECO:0000313" key="2">
    <source>
        <dbReference type="Proteomes" id="UP000005239"/>
    </source>
</evidence>
<sequence>MFKPLHQVSVLGVIAGSTGSNGHGCQDKEKKKIQNEMRALRRRMNNLQRKYKECNSIWHF</sequence>
<reference evidence="2" key="1">
    <citation type="journal article" date="2008" name="Nat. Genet.">
        <title>The Pristionchus pacificus genome provides a unique perspective on nematode lifestyle and parasitism.</title>
        <authorList>
            <person name="Dieterich C."/>
            <person name="Clifton S.W."/>
            <person name="Schuster L.N."/>
            <person name="Chinwalla A."/>
            <person name="Delehaunty K."/>
            <person name="Dinkelacker I."/>
            <person name="Fulton L."/>
            <person name="Fulton R."/>
            <person name="Godfrey J."/>
            <person name="Minx P."/>
            <person name="Mitreva M."/>
            <person name="Roeseler W."/>
            <person name="Tian H."/>
            <person name="Witte H."/>
            <person name="Yang S.P."/>
            <person name="Wilson R.K."/>
            <person name="Sommer R.J."/>
        </authorList>
    </citation>
    <scope>NUCLEOTIDE SEQUENCE [LARGE SCALE GENOMIC DNA]</scope>
    <source>
        <strain evidence="2">PS312</strain>
    </source>
</reference>
<reference evidence="1" key="2">
    <citation type="submission" date="2022-06" db="UniProtKB">
        <authorList>
            <consortium name="EnsemblMetazoa"/>
        </authorList>
    </citation>
    <scope>IDENTIFICATION</scope>
    <source>
        <strain evidence="1">PS312</strain>
    </source>
</reference>
<gene>
    <name evidence="1" type="primary">WBGene00281544</name>
</gene>
<dbReference type="EnsemblMetazoa" id="PPA43175.1">
    <property type="protein sequence ID" value="PPA43175.1"/>
    <property type="gene ID" value="WBGene00281544"/>
</dbReference>
<dbReference type="AlphaFoldDB" id="A0A2A6CDB4"/>
<accession>A0A2A6CDB4</accession>
<name>A0A2A6CDB4_PRIPA</name>
<keyword evidence="2" id="KW-1185">Reference proteome</keyword>
<organism evidence="1 2">
    <name type="scientific">Pristionchus pacificus</name>
    <name type="common">Parasitic nematode worm</name>
    <dbReference type="NCBI Taxonomy" id="54126"/>
    <lineage>
        <taxon>Eukaryota</taxon>
        <taxon>Metazoa</taxon>
        <taxon>Ecdysozoa</taxon>
        <taxon>Nematoda</taxon>
        <taxon>Chromadorea</taxon>
        <taxon>Rhabditida</taxon>
        <taxon>Rhabditina</taxon>
        <taxon>Diplogasteromorpha</taxon>
        <taxon>Diplogasteroidea</taxon>
        <taxon>Neodiplogasteridae</taxon>
        <taxon>Pristionchus</taxon>
    </lineage>
</organism>
<evidence type="ECO:0000313" key="1">
    <source>
        <dbReference type="EnsemblMetazoa" id="PPA43175.1"/>
    </source>
</evidence>
<protein>
    <submittedName>
        <fullName evidence="1">Uncharacterized protein</fullName>
    </submittedName>
</protein>
<proteinExistence type="predicted"/>
<dbReference type="Proteomes" id="UP000005239">
    <property type="component" value="Unassembled WGS sequence"/>
</dbReference>
<accession>A0A8R1UXN2</accession>